<dbReference type="OrthoDB" id="21665at2"/>
<dbReference type="Proteomes" id="UP000044071">
    <property type="component" value="Unassembled WGS sequence"/>
</dbReference>
<proteinExistence type="inferred from homology"/>
<evidence type="ECO:0000313" key="5">
    <source>
        <dbReference type="EMBL" id="CDZ79287.1"/>
    </source>
</evidence>
<evidence type="ECO:0000256" key="2">
    <source>
        <dbReference type="ARBA" id="ARBA00022964"/>
    </source>
</evidence>
<keyword evidence="3" id="KW-0560">Oxidoreductase</keyword>
<dbReference type="EMBL" id="CCSB01000004">
    <property type="protein sequence ID" value="CDZ79287.1"/>
    <property type="molecule type" value="Genomic_DNA"/>
</dbReference>
<reference evidence="5 6" key="1">
    <citation type="submission" date="2014-06" db="EMBL/GenBank/DDBJ databases">
        <authorList>
            <person name="Urmite Genomes Urmite Genomes"/>
        </authorList>
    </citation>
    <scope>NUCLEOTIDE SEQUENCE [LARGE SCALE GENOMIC DNA]</scope>
</reference>
<dbReference type="GO" id="GO:0051213">
    <property type="term" value="F:dioxygenase activity"/>
    <property type="evidence" value="ECO:0007669"/>
    <property type="project" value="UniProtKB-KW"/>
</dbReference>
<evidence type="ECO:0000259" key="4">
    <source>
        <dbReference type="Pfam" id="PF05118"/>
    </source>
</evidence>
<name>A0A078L220_9GAMM</name>
<evidence type="ECO:0000313" key="6">
    <source>
        <dbReference type="Proteomes" id="UP000044071"/>
    </source>
</evidence>
<dbReference type="InterPro" id="IPR027443">
    <property type="entry name" value="IPNS-like_sf"/>
</dbReference>
<evidence type="ECO:0000256" key="1">
    <source>
        <dbReference type="ARBA" id="ARBA00007730"/>
    </source>
</evidence>
<dbReference type="PANTHER" id="PTHR46332">
    <property type="entry name" value="ASPARTATE BETA-HYDROXYLASE DOMAIN-CONTAINING PROTEIN 2"/>
    <property type="match status" value="1"/>
</dbReference>
<dbReference type="SUPFAM" id="SSF51197">
    <property type="entry name" value="Clavaminate synthase-like"/>
    <property type="match status" value="1"/>
</dbReference>
<dbReference type="eggNOG" id="COG3555">
    <property type="taxonomic scope" value="Bacteria"/>
</dbReference>
<dbReference type="InterPro" id="IPR051821">
    <property type="entry name" value="Asp/Asn_beta-hydroxylase"/>
</dbReference>
<gene>
    <name evidence="5" type="ORF">BN59_03605</name>
</gene>
<keyword evidence="2" id="KW-0223">Dioxygenase</keyword>
<sequence length="245" mass="28505">MNSLTILNLYNQFIFYLGRKKLFEDTPYPDLTLTFPDTKLFEDNFNLIRDEYLNYLLLNNKKHSMVELGIFGGNSKTNLPWNKDCTMKEDEVDASLDWSSVFIKLNNNIVPRNAEHFPVLAALVSQMPFIVNAFFSHLGPGSVIAPHRGYSKSFLRYHLGILIPDGQQCYLEVDGIKHYWELGKGVVFDDMFVHSAYNHSTQDRVVLYIDFHRPLPFPYGWLIRKISNLLMNNSFVKKLEKKVNE</sequence>
<dbReference type="InterPro" id="IPR007803">
    <property type="entry name" value="Asp/Arg/Pro-Hydrxlase"/>
</dbReference>
<protein>
    <submittedName>
        <fullName evidence="5">Aspartyl/Asparaginyl beta-hydroxylase</fullName>
    </submittedName>
</protein>
<dbReference type="AlphaFoldDB" id="A0A078L220"/>
<organism evidence="5 6">
    <name type="scientific">Legionella massiliensis</name>
    <dbReference type="NCBI Taxonomy" id="1034943"/>
    <lineage>
        <taxon>Bacteria</taxon>
        <taxon>Pseudomonadati</taxon>
        <taxon>Pseudomonadota</taxon>
        <taxon>Gammaproteobacteria</taxon>
        <taxon>Legionellales</taxon>
        <taxon>Legionellaceae</taxon>
        <taxon>Legionella</taxon>
    </lineage>
</organism>
<accession>A0A078L220</accession>
<comment type="similarity">
    <text evidence="1">Belongs to the aspartyl/asparaginyl beta-hydroxylase family.</text>
</comment>
<keyword evidence="6" id="KW-1185">Reference proteome</keyword>
<dbReference type="Gene3D" id="2.60.120.330">
    <property type="entry name" value="B-lactam Antibiotic, Isopenicillin N Synthase, Chain"/>
    <property type="match status" value="1"/>
</dbReference>
<dbReference type="RefSeq" id="WP_052403364.1">
    <property type="nucleotide sequence ID" value="NZ_CCVW01000004.1"/>
</dbReference>
<dbReference type="Pfam" id="PF05118">
    <property type="entry name" value="Asp_Arg_Hydrox"/>
    <property type="match status" value="1"/>
</dbReference>
<evidence type="ECO:0000256" key="3">
    <source>
        <dbReference type="ARBA" id="ARBA00023002"/>
    </source>
</evidence>
<feature type="domain" description="Aspartyl/asparaginy/proline hydroxylase" evidence="4">
    <location>
        <begin position="43"/>
        <end position="214"/>
    </location>
</feature>
<dbReference type="PANTHER" id="PTHR46332:SF5">
    <property type="entry name" value="ASPARTATE BETA-HYDROXYLASE DOMAIN CONTAINING 2"/>
    <property type="match status" value="1"/>
</dbReference>
<dbReference type="STRING" id="1034943.BN59_03605"/>